<comment type="subcellular location">
    <subcellularLocation>
        <location evidence="1">Cytoplasm</location>
        <location evidence="1">Cytoskeleton</location>
    </subcellularLocation>
</comment>
<evidence type="ECO:0000256" key="3">
    <source>
        <dbReference type="ARBA" id="ARBA00023054"/>
    </source>
</evidence>
<feature type="domain" description="SEP" evidence="13">
    <location>
        <begin position="218"/>
        <end position="282"/>
    </location>
</feature>
<dbReference type="Gene3D" id="3.10.20.90">
    <property type="entry name" value="Phosphatidylinositol 3-kinase Catalytic Subunit, Chain A, domain 1"/>
    <property type="match status" value="1"/>
</dbReference>
<dbReference type="PROSITE" id="PS50053">
    <property type="entry name" value="UBIQUITIN_2"/>
    <property type="match status" value="1"/>
</dbReference>
<feature type="domain" description="Ubiquitin-like" evidence="12">
    <location>
        <begin position="384"/>
        <end position="459"/>
    </location>
</feature>
<proteinExistence type="predicted"/>
<dbReference type="InterPro" id="IPR036241">
    <property type="entry name" value="NSFL1C_SEP_dom_sf"/>
</dbReference>
<protein>
    <recommendedName>
        <fullName evidence="7">UBX domain-containing protein 11</fullName>
    </recommendedName>
    <alternativeName>
        <fullName evidence="9">Socius</fullName>
    </alternativeName>
    <alternativeName>
        <fullName evidence="8">UBX domain-containing protein 5</fullName>
    </alternativeName>
</protein>
<dbReference type="SUPFAM" id="SSF54236">
    <property type="entry name" value="Ubiquitin-like"/>
    <property type="match status" value="1"/>
</dbReference>
<evidence type="ECO:0000313" key="14">
    <source>
        <dbReference type="Ensembl" id="ENSAOCP00000039450.1"/>
    </source>
</evidence>
<comment type="subunit">
    <text evidence="6">Interacts with GNA12, GNA13, RND1, RND2 and RND3.</text>
</comment>
<reference evidence="14" key="2">
    <citation type="submission" date="2025-08" db="UniProtKB">
        <authorList>
            <consortium name="Ensembl"/>
        </authorList>
    </citation>
    <scope>IDENTIFICATION</scope>
</reference>
<accession>A0AAQ5XJC1</accession>
<dbReference type="RefSeq" id="XP_035807889.1">
    <property type="nucleotide sequence ID" value="XM_035951996.2"/>
</dbReference>
<comment type="function">
    <text evidence="5">May be involved in the reorganization of actin cytoskeleton mediated by RND1, RND2 and RND3. Promotes RHOA activation mediated by GNA12 and GNA13.</text>
</comment>
<dbReference type="InterPro" id="IPR012989">
    <property type="entry name" value="SEP_domain"/>
</dbReference>
<dbReference type="Proteomes" id="UP001501940">
    <property type="component" value="Chromosome 9"/>
</dbReference>
<evidence type="ECO:0000313" key="15">
    <source>
        <dbReference type="Proteomes" id="UP001501940"/>
    </source>
</evidence>
<keyword evidence="4" id="KW-0206">Cytoskeleton</keyword>
<organism evidence="14 15">
    <name type="scientific">Amphiprion ocellaris</name>
    <name type="common">Clown anemonefish</name>
    <dbReference type="NCBI Taxonomy" id="80972"/>
    <lineage>
        <taxon>Eukaryota</taxon>
        <taxon>Metazoa</taxon>
        <taxon>Chordata</taxon>
        <taxon>Craniata</taxon>
        <taxon>Vertebrata</taxon>
        <taxon>Euteleostomi</taxon>
        <taxon>Actinopterygii</taxon>
        <taxon>Neopterygii</taxon>
        <taxon>Teleostei</taxon>
        <taxon>Neoteleostei</taxon>
        <taxon>Acanthomorphata</taxon>
        <taxon>Ovalentaria</taxon>
        <taxon>Pomacentridae</taxon>
        <taxon>Amphiprion</taxon>
    </lineage>
</organism>
<keyword evidence="15" id="KW-1185">Reference proteome</keyword>
<evidence type="ECO:0000259" key="13">
    <source>
        <dbReference type="PROSITE" id="PS51399"/>
    </source>
</evidence>
<dbReference type="PANTHER" id="PTHR23333:SF4">
    <property type="entry name" value="UBX DOMAIN-CONTAINING PROTEIN 11"/>
    <property type="match status" value="1"/>
</dbReference>
<reference evidence="14 15" key="1">
    <citation type="submission" date="2022-01" db="EMBL/GenBank/DDBJ databases">
        <title>A chromosome-scale genome assembly of the false clownfish, Amphiprion ocellaris.</title>
        <authorList>
            <person name="Ryu T."/>
        </authorList>
    </citation>
    <scope>NUCLEOTIDE SEQUENCE [LARGE SCALE GENOMIC DNA]</scope>
</reference>
<dbReference type="GeneTree" id="ENSGT00520000055567"/>
<feature type="coiled-coil region" evidence="10">
    <location>
        <begin position="91"/>
        <end position="147"/>
    </location>
</feature>
<evidence type="ECO:0000256" key="1">
    <source>
        <dbReference type="ARBA" id="ARBA00004245"/>
    </source>
</evidence>
<keyword evidence="3 10" id="KW-0175">Coiled coil</keyword>
<evidence type="ECO:0000256" key="2">
    <source>
        <dbReference type="ARBA" id="ARBA00022490"/>
    </source>
</evidence>
<evidence type="ECO:0000256" key="6">
    <source>
        <dbReference type="ARBA" id="ARBA00062345"/>
    </source>
</evidence>
<dbReference type="AlphaFoldDB" id="A0AAQ5XJC1"/>
<dbReference type="CDD" id="cd17077">
    <property type="entry name" value="UBX_UBXN11"/>
    <property type="match status" value="1"/>
</dbReference>
<dbReference type="Gene3D" id="3.30.420.210">
    <property type="entry name" value="SEP domain"/>
    <property type="match status" value="1"/>
</dbReference>
<dbReference type="SMART" id="SM00553">
    <property type="entry name" value="SEP"/>
    <property type="match status" value="1"/>
</dbReference>
<evidence type="ECO:0000256" key="5">
    <source>
        <dbReference type="ARBA" id="ARBA00059434"/>
    </source>
</evidence>
<dbReference type="GO" id="GO:0043161">
    <property type="term" value="P:proteasome-mediated ubiquitin-dependent protein catabolic process"/>
    <property type="evidence" value="ECO:0007669"/>
    <property type="project" value="TreeGrafter"/>
</dbReference>
<dbReference type="InterPro" id="IPR000626">
    <property type="entry name" value="Ubiquitin-like_dom"/>
</dbReference>
<dbReference type="CTD" id="91544"/>
<feature type="compositionally biased region" description="Polar residues" evidence="11">
    <location>
        <begin position="58"/>
        <end position="67"/>
    </location>
</feature>
<keyword evidence="2" id="KW-0963">Cytoplasm</keyword>
<dbReference type="FunFam" id="3.30.420.210:FF:000003">
    <property type="entry name" value="UBX domain protein 11"/>
    <property type="match status" value="1"/>
</dbReference>
<evidence type="ECO:0000256" key="7">
    <source>
        <dbReference type="ARBA" id="ARBA00073759"/>
    </source>
</evidence>
<dbReference type="Ensembl" id="ENSAOCT00000081643.1">
    <property type="protein sequence ID" value="ENSAOCP00000039450.1"/>
    <property type="gene ID" value="ENSAOCG00000019169.2"/>
</dbReference>
<dbReference type="GeneID" id="111574015"/>
<name>A0AAQ5XJC1_AMPOC</name>
<dbReference type="Pfam" id="PF08059">
    <property type="entry name" value="SEP"/>
    <property type="match status" value="1"/>
</dbReference>
<dbReference type="KEGG" id="aoce:111574015"/>
<dbReference type="PANTHER" id="PTHR23333">
    <property type="entry name" value="UBX DOMAIN CONTAINING PROTEIN"/>
    <property type="match status" value="1"/>
</dbReference>
<dbReference type="InterPro" id="IPR029071">
    <property type="entry name" value="Ubiquitin-like_domsf"/>
</dbReference>
<evidence type="ECO:0000256" key="11">
    <source>
        <dbReference type="SAM" id="MobiDB-lite"/>
    </source>
</evidence>
<sequence length="459" mass="51585">MSSPLSMLKKTRRIPLQVPADEQRSKQKVPFRRNLIKEFQTALVSDDSSDPNNPLSSQTPANEASTSKAKAPLKKAAPSDFELMTTMAQRVIQLEKTVKSQTQEIERKDKRISALEEKLRLQEESGRDDVERRCQQLQNQVNEMENFLGDYGLIWVGDQEDRDAAEYEEAHSSGTSGGSSFYMNFDLVLQRIRDLNILSGEGESFVERTATGAQLAKKDPVQLRLYSNGIVMFDGPFRSYQEHSTQQCMQDLMDGYFPSELSERFPDGVPFEVHDRRDEEFVFRLPWEAFPGEGQTVCGMKAEAASSQLPGKKLTTDQFLNKLPKLVVKGGRVIDVRDSVRATLQGSSAESSSVILIDTPALQAVTERQQISSAVQLPSAHDIITLKLRSEDGNHTYTVKMYSSETVGHLRSYLDRHRGIGLPGYDIISVHPQRCYDDNGQTLRSCGLTTNANLLLRKR</sequence>
<evidence type="ECO:0000256" key="4">
    <source>
        <dbReference type="ARBA" id="ARBA00023212"/>
    </source>
</evidence>
<feature type="compositionally biased region" description="Low complexity" evidence="11">
    <location>
        <begin position="68"/>
        <end position="77"/>
    </location>
</feature>
<evidence type="ECO:0000259" key="12">
    <source>
        <dbReference type="PROSITE" id="PS50053"/>
    </source>
</evidence>
<dbReference type="SUPFAM" id="SSF102848">
    <property type="entry name" value="NSFL1 (p97 ATPase) cofactor p47, SEP domain"/>
    <property type="match status" value="1"/>
</dbReference>
<evidence type="ECO:0000256" key="10">
    <source>
        <dbReference type="SAM" id="Coils"/>
    </source>
</evidence>
<dbReference type="GO" id="GO:0043130">
    <property type="term" value="F:ubiquitin binding"/>
    <property type="evidence" value="ECO:0007669"/>
    <property type="project" value="TreeGrafter"/>
</dbReference>
<dbReference type="Pfam" id="PF00789">
    <property type="entry name" value="UBX"/>
    <property type="match status" value="1"/>
</dbReference>
<reference evidence="14" key="3">
    <citation type="submission" date="2025-09" db="UniProtKB">
        <authorList>
            <consortium name="Ensembl"/>
        </authorList>
    </citation>
    <scope>IDENTIFICATION</scope>
</reference>
<dbReference type="PROSITE" id="PS51399">
    <property type="entry name" value="SEP"/>
    <property type="match status" value="1"/>
</dbReference>
<evidence type="ECO:0000256" key="9">
    <source>
        <dbReference type="ARBA" id="ARBA00081109"/>
    </source>
</evidence>
<evidence type="ECO:0000256" key="8">
    <source>
        <dbReference type="ARBA" id="ARBA00075811"/>
    </source>
</evidence>
<dbReference type="InterPro" id="IPR001012">
    <property type="entry name" value="UBX_dom"/>
</dbReference>
<feature type="region of interest" description="Disordered" evidence="11">
    <location>
        <begin position="1"/>
        <end position="77"/>
    </location>
</feature>
<dbReference type="GO" id="GO:0005856">
    <property type="term" value="C:cytoskeleton"/>
    <property type="evidence" value="ECO:0007669"/>
    <property type="project" value="UniProtKB-SubCell"/>
</dbReference>